<feature type="transmembrane region" description="Helical" evidence="5">
    <location>
        <begin position="90"/>
        <end position="110"/>
    </location>
</feature>
<evidence type="ECO:0000256" key="5">
    <source>
        <dbReference type="RuleBase" id="RU363041"/>
    </source>
</evidence>
<organism evidence="6 7">
    <name type="scientific">Bradyrhizobium lablabi</name>
    <dbReference type="NCBI Taxonomy" id="722472"/>
    <lineage>
        <taxon>Bacteria</taxon>
        <taxon>Pseudomonadati</taxon>
        <taxon>Pseudomonadota</taxon>
        <taxon>Alphaproteobacteria</taxon>
        <taxon>Hyphomicrobiales</taxon>
        <taxon>Nitrobacteraceae</taxon>
        <taxon>Bradyrhizobium</taxon>
    </lineage>
</organism>
<evidence type="ECO:0000313" key="6">
    <source>
        <dbReference type="EMBL" id="SED27261.1"/>
    </source>
</evidence>
<keyword evidence="5" id="KW-1003">Cell membrane</keyword>
<feature type="transmembrane region" description="Helical" evidence="5">
    <location>
        <begin position="229"/>
        <end position="252"/>
    </location>
</feature>
<feature type="transmembrane region" description="Helical" evidence="5">
    <location>
        <begin position="15"/>
        <end position="45"/>
    </location>
</feature>
<feature type="transmembrane region" description="Helical" evidence="5">
    <location>
        <begin position="117"/>
        <end position="135"/>
    </location>
</feature>
<dbReference type="AlphaFoldDB" id="A0A1M6ZK43"/>
<dbReference type="InterPro" id="IPR002781">
    <property type="entry name" value="TM_pro_TauE-like"/>
</dbReference>
<keyword evidence="3 5" id="KW-1133">Transmembrane helix</keyword>
<dbReference type="RefSeq" id="WP_074821479.1">
    <property type="nucleotide sequence ID" value="NZ_FNTI01000001.1"/>
</dbReference>
<dbReference type="PANTHER" id="PTHR43483:SF3">
    <property type="entry name" value="MEMBRANE TRANSPORTER PROTEIN HI_0806-RELATED"/>
    <property type="match status" value="1"/>
</dbReference>
<evidence type="ECO:0000256" key="3">
    <source>
        <dbReference type="ARBA" id="ARBA00022989"/>
    </source>
</evidence>
<dbReference type="PANTHER" id="PTHR43483">
    <property type="entry name" value="MEMBRANE TRANSPORTER PROTEIN HI_0806-RELATED"/>
    <property type="match status" value="1"/>
</dbReference>
<feature type="transmembrane region" description="Helical" evidence="5">
    <location>
        <begin position="264"/>
        <end position="284"/>
    </location>
</feature>
<comment type="similarity">
    <text evidence="5">Belongs to the 4-toluene sulfonate uptake permease (TSUP) (TC 2.A.102) family.</text>
</comment>
<keyword evidence="2 5" id="KW-0812">Transmembrane</keyword>
<comment type="subcellular location">
    <subcellularLocation>
        <location evidence="5">Cell membrane</location>
        <topology evidence="5">Multi-pass membrane protein</topology>
    </subcellularLocation>
    <subcellularLocation>
        <location evidence="1">Membrane</location>
        <topology evidence="1">Multi-pass membrane protein</topology>
    </subcellularLocation>
</comment>
<evidence type="ECO:0000256" key="4">
    <source>
        <dbReference type="ARBA" id="ARBA00023136"/>
    </source>
</evidence>
<accession>A0A1M6ZK43</accession>
<proteinExistence type="inferred from homology"/>
<keyword evidence="4 5" id="KW-0472">Membrane</keyword>
<protein>
    <recommendedName>
        <fullName evidence="5">Probable membrane transporter protein</fullName>
    </recommendedName>
</protein>
<evidence type="ECO:0000256" key="2">
    <source>
        <dbReference type="ARBA" id="ARBA00022692"/>
    </source>
</evidence>
<evidence type="ECO:0000256" key="1">
    <source>
        <dbReference type="ARBA" id="ARBA00004141"/>
    </source>
</evidence>
<feature type="transmembrane region" description="Helical" evidence="5">
    <location>
        <begin position="155"/>
        <end position="177"/>
    </location>
</feature>
<feature type="transmembrane region" description="Helical" evidence="5">
    <location>
        <begin position="57"/>
        <end position="78"/>
    </location>
</feature>
<dbReference type="Proteomes" id="UP000183208">
    <property type="component" value="Unassembled WGS sequence"/>
</dbReference>
<dbReference type="Pfam" id="PF01925">
    <property type="entry name" value="TauE"/>
    <property type="match status" value="1"/>
</dbReference>
<reference evidence="6 7" key="1">
    <citation type="submission" date="2016-10" db="EMBL/GenBank/DDBJ databases">
        <authorList>
            <person name="de Groot N.N."/>
        </authorList>
    </citation>
    <scope>NUCLEOTIDE SEQUENCE [LARGE SCALE GENOMIC DNA]</scope>
    <source>
        <strain evidence="6 7">GAS522</strain>
    </source>
</reference>
<sequence>MAIAGLNVTELVELALMLVGVGAISGFFAGVFGIGGGAILVPVFYECFRLAGVPLEVRMPLCIGTSLAIIIPTSISSFRAHYARGAVDMAILKTWLLPIVIGVIAGGVTARYAPERLFKIVFVCVAWTAAARLIFGRASWKLGDEFPQGPLMKIYGFIVGLLSTLMGVGGGLFLNLLMTFYGRPIHQAVATSSALAVLISIPGAIGYVYAGWPAAAHYPDVTALQLPFALGYVSLIGALLVMPTSLLVAPLGVRVAHAMSKRTLEMAFGSYLFIVGSRFVISLLSGQ</sequence>
<gene>
    <name evidence="6" type="ORF">SAMN05444171_3651</name>
</gene>
<dbReference type="OrthoDB" id="457670at2"/>
<evidence type="ECO:0000313" key="7">
    <source>
        <dbReference type="Proteomes" id="UP000183208"/>
    </source>
</evidence>
<name>A0A1M6ZK43_9BRAD</name>
<dbReference type="EMBL" id="FNTI01000001">
    <property type="protein sequence ID" value="SED27261.1"/>
    <property type="molecule type" value="Genomic_DNA"/>
</dbReference>
<dbReference type="GO" id="GO:0005886">
    <property type="term" value="C:plasma membrane"/>
    <property type="evidence" value="ECO:0007669"/>
    <property type="project" value="UniProtKB-SubCell"/>
</dbReference>
<feature type="transmembrane region" description="Helical" evidence="5">
    <location>
        <begin position="189"/>
        <end position="209"/>
    </location>
</feature>